<dbReference type="AlphaFoldDB" id="A0AAE0IJ19"/>
<protein>
    <submittedName>
        <fullName evidence="2">Uncharacterized protein</fullName>
    </submittedName>
</protein>
<name>A0AAE0IJ19_9PEZI</name>
<feature type="region of interest" description="Disordered" evidence="1">
    <location>
        <begin position="1"/>
        <end position="24"/>
    </location>
</feature>
<reference evidence="2" key="1">
    <citation type="journal article" date="2023" name="Mol. Phylogenet. Evol.">
        <title>Genome-scale phylogeny and comparative genomics of the fungal order Sordariales.</title>
        <authorList>
            <person name="Hensen N."/>
            <person name="Bonometti L."/>
            <person name="Westerberg I."/>
            <person name="Brannstrom I.O."/>
            <person name="Guillou S."/>
            <person name="Cros-Aarteil S."/>
            <person name="Calhoun S."/>
            <person name="Haridas S."/>
            <person name="Kuo A."/>
            <person name="Mondo S."/>
            <person name="Pangilinan J."/>
            <person name="Riley R."/>
            <person name="LaButti K."/>
            <person name="Andreopoulos B."/>
            <person name="Lipzen A."/>
            <person name="Chen C."/>
            <person name="Yan M."/>
            <person name="Daum C."/>
            <person name="Ng V."/>
            <person name="Clum A."/>
            <person name="Steindorff A."/>
            <person name="Ohm R.A."/>
            <person name="Martin F."/>
            <person name="Silar P."/>
            <person name="Natvig D.O."/>
            <person name="Lalanne C."/>
            <person name="Gautier V."/>
            <person name="Ament-Velasquez S.L."/>
            <person name="Kruys A."/>
            <person name="Hutchinson M.I."/>
            <person name="Powell A.J."/>
            <person name="Barry K."/>
            <person name="Miller A.N."/>
            <person name="Grigoriev I.V."/>
            <person name="Debuchy R."/>
            <person name="Gladieux P."/>
            <person name="Hiltunen Thoren M."/>
            <person name="Johannesson H."/>
        </authorList>
    </citation>
    <scope>NUCLEOTIDE SEQUENCE</scope>
    <source>
        <strain evidence="2">CBS 118394</strain>
    </source>
</reference>
<evidence type="ECO:0000313" key="2">
    <source>
        <dbReference type="EMBL" id="KAK3325889.1"/>
    </source>
</evidence>
<dbReference type="Proteomes" id="UP001283341">
    <property type="component" value="Unassembled WGS sequence"/>
</dbReference>
<dbReference type="EMBL" id="JAUEDM010000002">
    <property type="protein sequence ID" value="KAK3325889.1"/>
    <property type="molecule type" value="Genomic_DNA"/>
</dbReference>
<evidence type="ECO:0000256" key="1">
    <source>
        <dbReference type="SAM" id="MobiDB-lite"/>
    </source>
</evidence>
<reference evidence="2" key="2">
    <citation type="submission" date="2023-06" db="EMBL/GenBank/DDBJ databases">
        <authorList>
            <consortium name="Lawrence Berkeley National Laboratory"/>
            <person name="Haridas S."/>
            <person name="Hensen N."/>
            <person name="Bonometti L."/>
            <person name="Westerberg I."/>
            <person name="Brannstrom I.O."/>
            <person name="Guillou S."/>
            <person name="Cros-Aarteil S."/>
            <person name="Calhoun S."/>
            <person name="Kuo A."/>
            <person name="Mondo S."/>
            <person name="Pangilinan J."/>
            <person name="Riley R."/>
            <person name="Labutti K."/>
            <person name="Andreopoulos B."/>
            <person name="Lipzen A."/>
            <person name="Chen C."/>
            <person name="Yanf M."/>
            <person name="Daum C."/>
            <person name="Ng V."/>
            <person name="Clum A."/>
            <person name="Steindorff A."/>
            <person name="Ohm R."/>
            <person name="Martin F."/>
            <person name="Silar P."/>
            <person name="Natvig D."/>
            <person name="Lalanne C."/>
            <person name="Gautier V."/>
            <person name="Ament-Velasquez S.L."/>
            <person name="Kruys A."/>
            <person name="Hutchinson M.I."/>
            <person name="Powell A.J."/>
            <person name="Barry K."/>
            <person name="Miller A.N."/>
            <person name="Grigoriev I.V."/>
            <person name="Debuchy R."/>
            <person name="Gladieux P."/>
            <person name="Thoren M.H."/>
            <person name="Johannesson H."/>
        </authorList>
    </citation>
    <scope>NUCLEOTIDE SEQUENCE</scope>
    <source>
        <strain evidence="2">CBS 118394</strain>
    </source>
</reference>
<comment type="caution">
    <text evidence="2">The sequence shown here is derived from an EMBL/GenBank/DDBJ whole genome shotgun (WGS) entry which is preliminary data.</text>
</comment>
<evidence type="ECO:0000313" key="3">
    <source>
        <dbReference type="Proteomes" id="UP001283341"/>
    </source>
</evidence>
<accession>A0AAE0IJ19</accession>
<proteinExistence type="predicted"/>
<gene>
    <name evidence="2" type="ORF">B0H66DRAFT_142454</name>
</gene>
<sequence length="199" mass="22039">MSCSSLEQAGAVLPKGQGGTRQPLSCPTRLSLRTKFALGPSHMLSAANWTPVPGSLVKIQFTLSISTKHRHLLPSLPSPIQFLPLPEILDKYRGYRLQILPEHRERTHPAAISLHPWWMLWMHWMRCGPLDETPFPGPITTFHAPPRLKSACPGRPRTCNTCHEPAKCPGLHACHLKATSPTSSLEIDLTCVQPSRNLG</sequence>
<keyword evidence="3" id="KW-1185">Reference proteome</keyword>
<organism evidence="2 3">
    <name type="scientific">Apodospora peruviana</name>
    <dbReference type="NCBI Taxonomy" id="516989"/>
    <lineage>
        <taxon>Eukaryota</taxon>
        <taxon>Fungi</taxon>
        <taxon>Dikarya</taxon>
        <taxon>Ascomycota</taxon>
        <taxon>Pezizomycotina</taxon>
        <taxon>Sordariomycetes</taxon>
        <taxon>Sordariomycetidae</taxon>
        <taxon>Sordariales</taxon>
        <taxon>Lasiosphaeriaceae</taxon>
        <taxon>Apodospora</taxon>
    </lineage>
</organism>